<accession>A0AAE0S098</accession>
<dbReference type="AlphaFoldDB" id="A0AAE0S098"/>
<keyword evidence="3" id="KW-1185">Reference proteome</keyword>
<name>A0AAE0S098_9BIVA</name>
<evidence type="ECO:0000313" key="3">
    <source>
        <dbReference type="Proteomes" id="UP001195483"/>
    </source>
</evidence>
<reference evidence="2" key="1">
    <citation type="journal article" date="2021" name="Genome Biol. Evol.">
        <title>A High-Quality Reference Genome for a Parasitic Bivalve with Doubly Uniparental Inheritance (Bivalvia: Unionida).</title>
        <authorList>
            <person name="Smith C.H."/>
        </authorList>
    </citation>
    <scope>NUCLEOTIDE SEQUENCE</scope>
    <source>
        <strain evidence="2">CHS0354</strain>
    </source>
</reference>
<dbReference type="Proteomes" id="UP001195483">
    <property type="component" value="Unassembled WGS sequence"/>
</dbReference>
<keyword evidence="1" id="KW-0812">Transmembrane</keyword>
<dbReference type="EMBL" id="JAEAOA010002320">
    <property type="protein sequence ID" value="KAK3582724.1"/>
    <property type="molecule type" value="Genomic_DNA"/>
</dbReference>
<keyword evidence="1" id="KW-1133">Transmembrane helix</keyword>
<proteinExistence type="predicted"/>
<organism evidence="2 3">
    <name type="scientific">Potamilus streckersoni</name>
    <dbReference type="NCBI Taxonomy" id="2493646"/>
    <lineage>
        <taxon>Eukaryota</taxon>
        <taxon>Metazoa</taxon>
        <taxon>Spiralia</taxon>
        <taxon>Lophotrochozoa</taxon>
        <taxon>Mollusca</taxon>
        <taxon>Bivalvia</taxon>
        <taxon>Autobranchia</taxon>
        <taxon>Heteroconchia</taxon>
        <taxon>Palaeoheterodonta</taxon>
        <taxon>Unionida</taxon>
        <taxon>Unionoidea</taxon>
        <taxon>Unionidae</taxon>
        <taxon>Ambleminae</taxon>
        <taxon>Lampsilini</taxon>
        <taxon>Potamilus</taxon>
    </lineage>
</organism>
<feature type="transmembrane region" description="Helical" evidence="1">
    <location>
        <begin position="49"/>
        <end position="69"/>
    </location>
</feature>
<comment type="caution">
    <text evidence="2">The sequence shown here is derived from an EMBL/GenBank/DDBJ whole genome shotgun (WGS) entry which is preliminary data.</text>
</comment>
<reference evidence="2" key="2">
    <citation type="journal article" date="2021" name="Genome Biol. Evol.">
        <title>Developing a high-quality reference genome for a parasitic bivalve with doubly uniparental inheritance (Bivalvia: Unionida).</title>
        <authorList>
            <person name="Smith C.H."/>
        </authorList>
    </citation>
    <scope>NUCLEOTIDE SEQUENCE</scope>
    <source>
        <strain evidence="2">CHS0354</strain>
        <tissue evidence="2">Mantle</tissue>
    </source>
</reference>
<gene>
    <name evidence="2" type="ORF">CHS0354_039765</name>
</gene>
<protein>
    <submittedName>
        <fullName evidence="2">Uncharacterized protein</fullName>
    </submittedName>
</protein>
<feature type="transmembrane region" description="Helical" evidence="1">
    <location>
        <begin position="110"/>
        <end position="134"/>
    </location>
</feature>
<evidence type="ECO:0000256" key="1">
    <source>
        <dbReference type="SAM" id="Phobius"/>
    </source>
</evidence>
<evidence type="ECO:0000313" key="2">
    <source>
        <dbReference type="EMBL" id="KAK3582724.1"/>
    </source>
</evidence>
<keyword evidence="1" id="KW-0472">Membrane</keyword>
<sequence length="155" mass="17515">MAASGISAMRAAASENVSKRKKAFRVRHIFYDFPDYILRWFRAVQAFSLLSWVYFLTALVLIMVFVFCIPGKKVMYIAALIFSFAGGFCALISFTVYAGKFTVGLNQYSVAFALTILASILGFIIGFIGVFDYLNVGRGERVIKDTNVYYDFDFY</sequence>
<feature type="transmembrane region" description="Helical" evidence="1">
    <location>
        <begin position="76"/>
        <end position="98"/>
    </location>
</feature>
<reference evidence="2" key="3">
    <citation type="submission" date="2023-05" db="EMBL/GenBank/DDBJ databases">
        <authorList>
            <person name="Smith C.H."/>
        </authorList>
    </citation>
    <scope>NUCLEOTIDE SEQUENCE</scope>
    <source>
        <strain evidence="2">CHS0354</strain>
        <tissue evidence="2">Mantle</tissue>
    </source>
</reference>
<dbReference type="Gene3D" id="1.20.140.150">
    <property type="match status" value="1"/>
</dbReference>